<organism evidence="1">
    <name type="scientific">Timema tahoe</name>
    <dbReference type="NCBI Taxonomy" id="61484"/>
    <lineage>
        <taxon>Eukaryota</taxon>
        <taxon>Metazoa</taxon>
        <taxon>Ecdysozoa</taxon>
        <taxon>Arthropoda</taxon>
        <taxon>Hexapoda</taxon>
        <taxon>Insecta</taxon>
        <taxon>Pterygota</taxon>
        <taxon>Neoptera</taxon>
        <taxon>Polyneoptera</taxon>
        <taxon>Phasmatodea</taxon>
        <taxon>Timematodea</taxon>
        <taxon>Timematoidea</taxon>
        <taxon>Timematidae</taxon>
        <taxon>Timema</taxon>
    </lineage>
</organism>
<name>A0A7R9IPX0_9NEOP</name>
<proteinExistence type="predicted"/>
<protein>
    <recommendedName>
        <fullName evidence="2">Torso-like protein</fullName>
    </recommendedName>
</protein>
<sequence length="388" mass="43578">MCPAPEEQTNSGLSSSNLASFALEHRLRRAAGTNMWCGPGCRMWERAIVLLLAAVTVPDSTSCASQNMRVGVAINLFSRYGYLSISMRVVPRNDSDSWLFREPSVDVFRNLSYLQTPVRGLPGTGTPVFQGDFHMEFCDNMKQLLQAYFRDFKMERLERPWRAFSASWGKSTLAKHLGINSSYVTGQHSYVLVRVARHRDSGRLGDLPLGGTLPLEELVAEEVDRVVPGDVPSVGRFVKNFGSHYVSSYVTGNALYQVFVYTPQIYSKIKERLRAKGVSDLSNVELSSFFSPWYAEHIGTIQTASGNGTVDAWVADHLRVHFYFFTYASLLKLHGDAGLLRQLNDLLGNEALLQLDLRTLAPAFSDPQKRAWFEVVMDNSLKLWEVNM</sequence>
<evidence type="ECO:0000313" key="1">
    <source>
        <dbReference type="EMBL" id="CAD7462442.1"/>
    </source>
</evidence>
<dbReference type="EMBL" id="OE006084">
    <property type="protein sequence ID" value="CAD7462442.1"/>
    <property type="molecule type" value="Genomic_DNA"/>
</dbReference>
<evidence type="ECO:0008006" key="2">
    <source>
        <dbReference type="Google" id="ProtNLM"/>
    </source>
</evidence>
<reference evidence="1" key="1">
    <citation type="submission" date="2020-11" db="EMBL/GenBank/DDBJ databases">
        <authorList>
            <person name="Tran Van P."/>
        </authorList>
    </citation>
    <scope>NUCLEOTIDE SEQUENCE</scope>
</reference>
<dbReference type="AlphaFoldDB" id="A0A7R9IPX0"/>
<gene>
    <name evidence="1" type="ORF">TTEB3V08_LOCUS10335</name>
</gene>
<accession>A0A7R9IPX0</accession>